<evidence type="ECO:0000313" key="2">
    <source>
        <dbReference type="Proteomes" id="UP000006403"/>
    </source>
</evidence>
<evidence type="ECO:0000313" key="1">
    <source>
        <dbReference type="EMBL" id="EJY43870.1"/>
    </source>
</evidence>
<gene>
    <name evidence="1" type="ORF">HMPREF1348_02198</name>
</gene>
<protein>
    <submittedName>
        <fullName evidence="1">Uncharacterized protein</fullName>
    </submittedName>
</protein>
<dbReference type="Proteomes" id="UP000006403">
    <property type="component" value="Unassembled WGS sequence"/>
</dbReference>
<organism evidence="1 2">
    <name type="scientific">Enterococcus faecium 505</name>
    <dbReference type="NCBI Taxonomy" id="1134806"/>
    <lineage>
        <taxon>Bacteria</taxon>
        <taxon>Bacillati</taxon>
        <taxon>Bacillota</taxon>
        <taxon>Bacilli</taxon>
        <taxon>Lactobacillales</taxon>
        <taxon>Enterococcaceae</taxon>
        <taxon>Enterococcus</taxon>
    </lineage>
</organism>
<proteinExistence type="predicted"/>
<dbReference type="HOGENOM" id="CLU_3215956_0_0_9"/>
<sequence>MCHILFWSFLTFEAEQLFHSFRLHIKKPSQKCRDGQIQIFLSSL</sequence>
<accession>J7CTC2</accession>
<dbReference type="AlphaFoldDB" id="J7CTC2"/>
<dbReference type="EMBL" id="AMBL01000074">
    <property type="protein sequence ID" value="EJY43870.1"/>
    <property type="molecule type" value="Genomic_DNA"/>
</dbReference>
<name>J7CTC2_ENTFC</name>
<comment type="caution">
    <text evidence="1">The sequence shown here is derived from an EMBL/GenBank/DDBJ whole genome shotgun (WGS) entry which is preliminary data.</text>
</comment>
<reference evidence="1 2" key="1">
    <citation type="submission" date="2012-04" db="EMBL/GenBank/DDBJ databases">
        <authorList>
            <person name="Weinstock G."/>
            <person name="Sodergren E."/>
            <person name="Lobos E.A."/>
            <person name="Fulton L."/>
            <person name="Fulton R."/>
            <person name="Courtney L."/>
            <person name="Fronick C."/>
            <person name="O'Laughlin M."/>
            <person name="Godfrey J."/>
            <person name="Wilson R.M."/>
            <person name="Miner T."/>
            <person name="Farmer C."/>
            <person name="Delehaunty K."/>
            <person name="Cordes M."/>
            <person name="Minx P."/>
            <person name="Tomlinson C."/>
            <person name="Chen J."/>
            <person name="Wollam A."/>
            <person name="Pepin K.H."/>
            <person name="Bhonagiri V."/>
            <person name="Zhang X."/>
            <person name="Suruliraj S."/>
            <person name="Warren W."/>
            <person name="Mitreva M."/>
            <person name="Mardis E.R."/>
            <person name="Wilson R.K."/>
        </authorList>
    </citation>
    <scope>NUCLEOTIDE SEQUENCE [LARGE SCALE GENOMIC DNA]</scope>
    <source>
        <strain evidence="1 2">505</strain>
    </source>
</reference>